<dbReference type="AlphaFoldDB" id="A0A0E9RW03"/>
<dbReference type="EMBL" id="GBXM01075243">
    <property type="protein sequence ID" value="JAH33334.1"/>
    <property type="molecule type" value="Transcribed_RNA"/>
</dbReference>
<name>A0A0E9RW03_ANGAN</name>
<protein>
    <submittedName>
        <fullName evidence="1">Uncharacterized protein</fullName>
    </submittedName>
</protein>
<proteinExistence type="predicted"/>
<accession>A0A0E9RW03</accession>
<organism evidence="1">
    <name type="scientific">Anguilla anguilla</name>
    <name type="common">European freshwater eel</name>
    <name type="synonym">Muraena anguilla</name>
    <dbReference type="NCBI Taxonomy" id="7936"/>
    <lineage>
        <taxon>Eukaryota</taxon>
        <taxon>Metazoa</taxon>
        <taxon>Chordata</taxon>
        <taxon>Craniata</taxon>
        <taxon>Vertebrata</taxon>
        <taxon>Euteleostomi</taxon>
        <taxon>Actinopterygii</taxon>
        <taxon>Neopterygii</taxon>
        <taxon>Teleostei</taxon>
        <taxon>Anguilliformes</taxon>
        <taxon>Anguillidae</taxon>
        <taxon>Anguilla</taxon>
    </lineage>
</organism>
<evidence type="ECO:0000313" key="1">
    <source>
        <dbReference type="EMBL" id="JAH33334.1"/>
    </source>
</evidence>
<sequence length="43" mass="4980">MIQLVCSSTVCHCYSKSSDHCLKIFHTHTSSNQRREEVLRAGW</sequence>
<reference evidence="1" key="1">
    <citation type="submission" date="2014-11" db="EMBL/GenBank/DDBJ databases">
        <authorList>
            <person name="Amaro Gonzalez C."/>
        </authorList>
    </citation>
    <scope>NUCLEOTIDE SEQUENCE</scope>
</reference>
<reference evidence="1" key="2">
    <citation type="journal article" date="2015" name="Fish Shellfish Immunol.">
        <title>Early steps in the European eel (Anguilla anguilla)-Vibrio vulnificus interaction in the gills: Role of the RtxA13 toxin.</title>
        <authorList>
            <person name="Callol A."/>
            <person name="Pajuelo D."/>
            <person name="Ebbesson L."/>
            <person name="Teles M."/>
            <person name="MacKenzie S."/>
            <person name="Amaro C."/>
        </authorList>
    </citation>
    <scope>NUCLEOTIDE SEQUENCE</scope>
</reference>